<evidence type="ECO:0000259" key="11">
    <source>
        <dbReference type="Pfam" id="PF00899"/>
    </source>
</evidence>
<dbReference type="STRING" id="484498.SAMN05421686_106104"/>
<dbReference type="PANTHER" id="PTHR43267:SF1">
    <property type="entry name" value="TRNA THREONYLCARBAMOYLADENOSINE DEHYDRATASE"/>
    <property type="match status" value="1"/>
</dbReference>
<dbReference type="CDD" id="cd00755">
    <property type="entry name" value="YgdL_like"/>
    <property type="match status" value="1"/>
</dbReference>
<evidence type="ECO:0000256" key="4">
    <source>
        <dbReference type="ARBA" id="ARBA00022692"/>
    </source>
</evidence>
<protein>
    <recommendedName>
        <fullName evidence="9">tRNA threonylcarbamoyladenosine dehydratase</fullName>
    </recommendedName>
    <alternativeName>
        <fullName evidence="10">t(6)A37 dehydratase</fullName>
    </alternativeName>
</protein>
<evidence type="ECO:0000256" key="1">
    <source>
        <dbReference type="ARBA" id="ARBA00004167"/>
    </source>
</evidence>
<dbReference type="GO" id="GO:0005524">
    <property type="term" value="F:ATP binding"/>
    <property type="evidence" value="ECO:0007669"/>
    <property type="project" value="UniProtKB-KW"/>
</dbReference>
<proteinExistence type="inferred from homology"/>
<sequence length="264" mass="28499">MTPSYIDRFGGIGRLYGADGLQRLHDAHVCVIGIGGVGSWAAEALARSGVGKVTLIDMDDICVTNTNRQIHAMTSSVGKLKCEAVAERLKDINPEIDVDARMAFVTASNLEEQITPDMDYVIDCIDSVKNKAALIAFCKRRKIRIVTTGAAGGQTDPTQIQIGDLNKTFNDPLARKVRSLLRREYGFSRNASRNYSVPCVFSTEQLVYPSSDGTVCQTKAFAGESTRLDCNSGFGSATMVTGTFGFVAASRVIRRIADNAGKKS</sequence>
<feature type="domain" description="THIF-type NAD/FAD binding fold" evidence="11">
    <location>
        <begin position="15"/>
        <end position="257"/>
    </location>
</feature>
<keyword evidence="8" id="KW-0472">Membrane</keyword>
<keyword evidence="3" id="KW-0436">Ligase</keyword>
<dbReference type="Gene3D" id="3.40.50.720">
    <property type="entry name" value="NAD(P)-binding Rossmann-like Domain"/>
    <property type="match status" value="1"/>
</dbReference>
<keyword evidence="7" id="KW-1133">Transmembrane helix</keyword>
<dbReference type="Pfam" id="PF00899">
    <property type="entry name" value="ThiF"/>
    <property type="match status" value="1"/>
</dbReference>
<evidence type="ECO:0000256" key="8">
    <source>
        <dbReference type="ARBA" id="ARBA00023136"/>
    </source>
</evidence>
<dbReference type="InterPro" id="IPR035985">
    <property type="entry name" value="Ubiquitin-activating_enz"/>
</dbReference>
<name>A0A1N7N0V9_9GAMM</name>
<dbReference type="PANTHER" id="PTHR43267">
    <property type="entry name" value="TRNA THREONYLCARBAMOYLADENOSINE DEHYDRATASE"/>
    <property type="match status" value="1"/>
</dbReference>
<dbReference type="GO" id="GO:0061504">
    <property type="term" value="P:cyclic threonylcarbamoyladenosine biosynthetic process"/>
    <property type="evidence" value="ECO:0007669"/>
    <property type="project" value="TreeGrafter"/>
</dbReference>
<keyword evidence="6" id="KW-0067">ATP-binding</keyword>
<evidence type="ECO:0000313" key="12">
    <source>
        <dbReference type="EMBL" id="SIS91972.1"/>
    </source>
</evidence>
<evidence type="ECO:0000256" key="3">
    <source>
        <dbReference type="ARBA" id="ARBA00022598"/>
    </source>
</evidence>
<evidence type="ECO:0000256" key="5">
    <source>
        <dbReference type="ARBA" id="ARBA00022741"/>
    </source>
</evidence>
<dbReference type="OrthoDB" id="9804150at2"/>
<reference evidence="13" key="1">
    <citation type="submission" date="2017-01" db="EMBL/GenBank/DDBJ databases">
        <authorList>
            <person name="Varghese N."/>
            <person name="Submissions S."/>
        </authorList>
    </citation>
    <scope>NUCLEOTIDE SEQUENCE [LARGE SCALE GENOMIC DNA]</scope>
    <source>
        <strain evidence="13">DSM 24913</strain>
    </source>
</reference>
<keyword evidence="5" id="KW-0547">Nucleotide-binding</keyword>
<dbReference type="RefSeq" id="WP_076515959.1">
    <property type="nucleotide sequence ID" value="NZ_FTOH01000006.1"/>
</dbReference>
<evidence type="ECO:0000256" key="2">
    <source>
        <dbReference type="ARBA" id="ARBA00009919"/>
    </source>
</evidence>
<dbReference type="Proteomes" id="UP000185639">
    <property type="component" value="Unassembled WGS sequence"/>
</dbReference>
<keyword evidence="13" id="KW-1185">Reference proteome</keyword>
<dbReference type="InterPro" id="IPR045886">
    <property type="entry name" value="ThiF/MoeB/HesA"/>
</dbReference>
<comment type="subcellular location">
    <subcellularLocation>
        <location evidence="1">Membrane</location>
        <topology evidence="1">Single-pass membrane protein</topology>
    </subcellularLocation>
</comment>
<dbReference type="FunFam" id="3.40.50.720:FF:000096">
    <property type="entry name" value="tRNA cyclic N6-threonylcarbamoyladenosine(37) synthase TcdA"/>
    <property type="match status" value="1"/>
</dbReference>
<keyword evidence="4" id="KW-0812">Transmembrane</keyword>
<dbReference type="GO" id="GO:0016020">
    <property type="term" value="C:membrane"/>
    <property type="evidence" value="ECO:0007669"/>
    <property type="project" value="UniProtKB-SubCell"/>
</dbReference>
<dbReference type="NCBIfam" id="NF011696">
    <property type="entry name" value="PRK15116.1"/>
    <property type="match status" value="1"/>
</dbReference>
<dbReference type="AlphaFoldDB" id="A0A1N7N0V9"/>
<dbReference type="InterPro" id="IPR000594">
    <property type="entry name" value="ThiF_NAD_FAD-bd"/>
</dbReference>
<evidence type="ECO:0000256" key="10">
    <source>
        <dbReference type="ARBA" id="ARBA00083375"/>
    </source>
</evidence>
<accession>A0A1N7N0V9</accession>
<gene>
    <name evidence="12" type="ORF">SAMN05421686_106104</name>
</gene>
<evidence type="ECO:0000256" key="9">
    <source>
        <dbReference type="ARBA" id="ARBA00074884"/>
    </source>
</evidence>
<dbReference type="GO" id="GO:0061503">
    <property type="term" value="F:tRNA threonylcarbamoyladenosine dehydratase"/>
    <property type="evidence" value="ECO:0007669"/>
    <property type="project" value="TreeGrafter"/>
</dbReference>
<dbReference type="SUPFAM" id="SSF69572">
    <property type="entry name" value="Activating enzymes of the ubiquitin-like proteins"/>
    <property type="match status" value="1"/>
</dbReference>
<evidence type="ECO:0000256" key="7">
    <source>
        <dbReference type="ARBA" id="ARBA00022989"/>
    </source>
</evidence>
<comment type="similarity">
    <text evidence="2">Belongs to the HesA/MoeB/ThiF family.</text>
</comment>
<evidence type="ECO:0000256" key="6">
    <source>
        <dbReference type="ARBA" id="ARBA00022840"/>
    </source>
</evidence>
<dbReference type="EMBL" id="FTOH01000006">
    <property type="protein sequence ID" value="SIS91972.1"/>
    <property type="molecule type" value="Genomic_DNA"/>
</dbReference>
<dbReference type="GO" id="GO:0008641">
    <property type="term" value="F:ubiquitin-like modifier activating enzyme activity"/>
    <property type="evidence" value="ECO:0007669"/>
    <property type="project" value="InterPro"/>
</dbReference>
<evidence type="ECO:0000313" key="13">
    <source>
        <dbReference type="Proteomes" id="UP000185639"/>
    </source>
</evidence>
<organism evidence="12 13">
    <name type="scientific">Thalassolituus maritimus</name>
    <dbReference type="NCBI Taxonomy" id="484498"/>
    <lineage>
        <taxon>Bacteria</taxon>
        <taxon>Pseudomonadati</taxon>
        <taxon>Pseudomonadota</taxon>
        <taxon>Gammaproteobacteria</taxon>
        <taxon>Oceanospirillales</taxon>
        <taxon>Oceanospirillaceae</taxon>
        <taxon>Thalassolituus</taxon>
    </lineage>
</organism>